<organism evidence="14 15">
    <name type="scientific">Branchiostoma floridae</name>
    <name type="common">Florida lancelet</name>
    <name type="synonym">Amphioxus</name>
    <dbReference type="NCBI Taxonomy" id="7739"/>
    <lineage>
        <taxon>Eukaryota</taxon>
        <taxon>Metazoa</taxon>
        <taxon>Chordata</taxon>
        <taxon>Cephalochordata</taxon>
        <taxon>Leptocardii</taxon>
        <taxon>Amphioxiformes</taxon>
        <taxon>Branchiostomatidae</taxon>
        <taxon>Branchiostoma</taxon>
    </lineage>
</organism>
<evidence type="ECO:0000313" key="15">
    <source>
        <dbReference type="RefSeq" id="XP_035658707.1"/>
    </source>
</evidence>
<reference evidence="15" key="2">
    <citation type="submission" date="2025-08" db="UniProtKB">
        <authorList>
            <consortium name="RefSeq"/>
        </authorList>
    </citation>
    <scope>IDENTIFICATION</scope>
    <source>
        <strain evidence="15">S238N-H82</strain>
        <tissue evidence="15">Testes</tissue>
    </source>
</reference>
<dbReference type="GeneID" id="118403935"/>
<dbReference type="SUPFAM" id="SSF47769">
    <property type="entry name" value="SAM/Pointed domain"/>
    <property type="match status" value="1"/>
</dbReference>
<dbReference type="GO" id="GO:0007165">
    <property type="term" value="P:signal transduction"/>
    <property type="evidence" value="ECO:0007669"/>
    <property type="project" value="InterPro"/>
</dbReference>
<dbReference type="Gene3D" id="1.10.150.50">
    <property type="entry name" value="Transcription Factor, Ets-1"/>
    <property type="match status" value="1"/>
</dbReference>
<evidence type="ECO:0000256" key="4">
    <source>
        <dbReference type="ARBA" id="ARBA00022859"/>
    </source>
</evidence>
<protein>
    <recommendedName>
        <fullName evidence="6">NAD(+) hydrolase SARM1</fullName>
        <ecNumber evidence="2">3.2.2.6</ecNumber>
    </recommendedName>
    <alternativeName>
        <fullName evidence="8">NADP(+) hydrolase SARM1</fullName>
    </alternativeName>
    <alternativeName>
        <fullName evidence="7">Sterile alpha and TIR motif-containing protein 1</fullName>
    </alternativeName>
</protein>
<evidence type="ECO:0000313" key="14">
    <source>
        <dbReference type="Proteomes" id="UP000001554"/>
    </source>
</evidence>
<reference evidence="14" key="1">
    <citation type="journal article" date="2020" name="Nat. Ecol. Evol.">
        <title>Deeply conserved synteny resolves early events in vertebrate evolution.</title>
        <authorList>
            <person name="Simakov O."/>
            <person name="Marletaz F."/>
            <person name="Yue J.X."/>
            <person name="O'Connell B."/>
            <person name="Jenkins J."/>
            <person name="Brandt A."/>
            <person name="Calef R."/>
            <person name="Tung C.H."/>
            <person name="Huang T.K."/>
            <person name="Schmutz J."/>
            <person name="Satoh N."/>
            <person name="Yu J.K."/>
            <person name="Putnam N.H."/>
            <person name="Green R.E."/>
            <person name="Rokhsar D.S."/>
        </authorList>
    </citation>
    <scope>NUCLEOTIDE SEQUENCE [LARGE SCALE GENOMIC DNA]</scope>
    <source>
        <strain evidence="14">S238N-H82</strain>
    </source>
</reference>
<feature type="compositionally biased region" description="Basic and acidic residues" evidence="12">
    <location>
        <begin position="47"/>
        <end position="62"/>
    </location>
</feature>
<dbReference type="SUPFAM" id="SSF52200">
    <property type="entry name" value="Toll/Interleukin receptor TIR domain"/>
    <property type="match status" value="1"/>
</dbReference>
<dbReference type="PANTHER" id="PTHR46270:SF5">
    <property type="entry name" value="ADP-RIBOSYL CYCLASE_CYCLIC ADP-RIBOSE HYDROLASE"/>
    <property type="match status" value="1"/>
</dbReference>
<dbReference type="OrthoDB" id="2148946at2759"/>
<dbReference type="Proteomes" id="UP000001554">
    <property type="component" value="Chromosome 16"/>
</dbReference>
<keyword evidence="14" id="KW-1185">Reference proteome</keyword>
<dbReference type="Pfam" id="PF13676">
    <property type="entry name" value="TIR_2"/>
    <property type="match status" value="1"/>
</dbReference>
<dbReference type="InterPro" id="IPR000225">
    <property type="entry name" value="Armadillo"/>
</dbReference>
<dbReference type="InterPro" id="IPR016024">
    <property type="entry name" value="ARM-type_fold"/>
</dbReference>
<sequence>MGCNVSKGVMSAAPYDDDYEDQEEKTARDSKVRDVPTLPPAEDDEENPTKKPEKVEEKREFTSDLARLRKDMAALHSMSDFTTSESTEPLTFLFNIYKFHKDKARFIGEELNRLDLAGLFCKAWKSLHEVDPLKEEVPKVNLKKLKGCLWNFTDQTPSLCEALGKTDAFELLLSDLKNPELDVDNLKSHDNRYFMKGDLGILHNAIRLCRDNKAAYREANAVELLTKYLRSKYYIIKTKAILTLAYIVNDDENDKLNASAESIKFILKLLTAALEQPDHRAKTYNFSAAELVSGLNELASNDGNKVKIVDEGGLILLYQLLLDDSSLEEHILAAKGLWILAFNKSNKEAIKKTGCVEALKALQHKTKDPALKEVCAGALWEINGGGHDRSPTKTTAAAGHVMISYQWDVQPKMLVVKERLTQAGYRVWMDVDQMGGDILEAMAEAVEGAAVVLITMTEKYKDSPNCRTEAEYTHKLRKDIVPLRLQPRYDPDGWLGALVGTKLYFDLSTEDRMNENMDGFIKKLGDRGRGEQDAPDAVFRPVVRHIAEAEGAAQPSSVASWSKDDVTKWLSDIGMGSSHDIFRDYDGQMILQLKRLSLRAPEFYYSNLKSDLGLKDLSSVLKFTSELERLS</sequence>
<name>A0A9J7HIJ3_BRAFL</name>
<evidence type="ECO:0000256" key="8">
    <source>
        <dbReference type="ARBA" id="ARBA00032222"/>
    </source>
</evidence>
<dbReference type="Gene3D" id="1.25.10.10">
    <property type="entry name" value="Leucine-rich Repeat Variant"/>
    <property type="match status" value="1"/>
</dbReference>
<comment type="catalytic activity">
    <reaction evidence="10">
        <text>NAD(+) = cyclic ADP-beta-D-ribose + nicotinamide + H(+)</text>
        <dbReference type="Rhea" id="RHEA:38611"/>
        <dbReference type="ChEBI" id="CHEBI:15378"/>
        <dbReference type="ChEBI" id="CHEBI:17154"/>
        <dbReference type="ChEBI" id="CHEBI:57540"/>
        <dbReference type="ChEBI" id="CHEBI:73672"/>
    </reaction>
    <physiologicalReaction direction="left-to-right" evidence="10">
        <dbReference type="Rhea" id="RHEA:38612"/>
    </physiologicalReaction>
</comment>
<dbReference type="EC" id="3.2.2.6" evidence="2"/>
<accession>A0A9J7HIJ3</accession>
<evidence type="ECO:0000256" key="6">
    <source>
        <dbReference type="ARBA" id="ARBA00024128"/>
    </source>
</evidence>
<dbReference type="GO" id="GO:0045087">
    <property type="term" value="P:innate immune response"/>
    <property type="evidence" value="ECO:0007669"/>
    <property type="project" value="UniProtKB-KW"/>
</dbReference>
<evidence type="ECO:0000259" key="13">
    <source>
        <dbReference type="PROSITE" id="PS50105"/>
    </source>
</evidence>
<comment type="catalytic activity">
    <reaction evidence="11">
        <text>NADP(+) + H2O = ADP-D-ribose 2'-phosphate + nicotinamide + H(+)</text>
        <dbReference type="Rhea" id="RHEA:19849"/>
        <dbReference type="ChEBI" id="CHEBI:15377"/>
        <dbReference type="ChEBI" id="CHEBI:15378"/>
        <dbReference type="ChEBI" id="CHEBI:17154"/>
        <dbReference type="ChEBI" id="CHEBI:58349"/>
        <dbReference type="ChEBI" id="CHEBI:58673"/>
    </reaction>
    <physiologicalReaction direction="left-to-right" evidence="11">
        <dbReference type="Rhea" id="RHEA:19850"/>
    </physiologicalReaction>
</comment>
<feature type="compositionally biased region" description="Basic and acidic residues" evidence="12">
    <location>
        <begin position="24"/>
        <end position="34"/>
    </location>
</feature>
<keyword evidence="4" id="KW-0391">Immunity</keyword>
<dbReference type="SUPFAM" id="SSF48371">
    <property type="entry name" value="ARM repeat"/>
    <property type="match status" value="1"/>
</dbReference>
<dbReference type="AlphaFoldDB" id="A0A9J7HIJ3"/>
<evidence type="ECO:0000256" key="9">
    <source>
        <dbReference type="ARBA" id="ARBA00047304"/>
    </source>
</evidence>
<gene>
    <name evidence="15" type="primary">LOC118403935</name>
</gene>
<evidence type="ECO:0000256" key="7">
    <source>
        <dbReference type="ARBA" id="ARBA00031160"/>
    </source>
</evidence>
<dbReference type="Gene3D" id="3.40.50.10140">
    <property type="entry name" value="Toll/interleukin-1 receptor homology (TIR) domain"/>
    <property type="match status" value="1"/>
</dbReference>
<dbReference type="InterPro" id="IPR000157">
    <property type="entry name" value="TIR_dom"/>
</dbReference>
<evidence type="ECO:0000256" key="2">
    <source>
        <dbReference type="ARBA" id="ARBA00011982"/>
    </source>
</evidence>
<dbReference type="OMA" id="PIVYREN"/>
<evidence type="ECO:0000256" key="5">
    <source>
        <dbReference type="ARBA" id="ARBA00023027"/>
    </source>
</evidence>
<dbReference type="RefSeq" id="XP_035658707.1">
    <property type="nucleotide sequence ID" value="XM_035802814.1"/>
</dbReference>
<evidence type="ECO:0000256" key="1">
    <source>
        <dbReference type="ARBA" id="ARBA00008291"/>
    </source>
</evidence>
<evidence type="ECO:0000256" key="11">
    <source>
        <dbReference type="ARBA" id="ARBA00049009"/>
    </source>
</evidence>
<dbReference type="InterPro" id="IPR035897">
    <property type="entry name" value="Toll_tir_struct_dom_sf"/>
</dbReference>
<dbReference type="InterPro" id="IPR011989">
    <property type="entry name" value="ARM-like"/>
</dbReference>
<evidence type="ECO:0000256" key="10">
    <source>
        <dbReference type="ARBA" id="ARBA00048388"/>
    </source>
</evidence>
<proteinExistence type="inferred from homology"/>
<dbReference type="GO" id="GO:0061809">
    <property type="term" value="F:NAD+ nucleosidase activity, cyclic ADP-ribose generating"/>
    <property type="evidence" value="ECO:0007669"/>
    <property type="project" value="UniProtKB-EC"/>
</dbReference>
<feature type="region of interest" description="Disordered" evidence="12">
    <location>
        <begin position="1"/>
        <end position="62"/>
    </location>
</feature>
<dbReference type="PROSITE" id="PS50105">
    <property type="entry name" value="SAM_DOMAIN"/>
    <property type="match status" value="1"/>
</dbReference>
<keyword evidence="5" id="KW-0520">NAD</keyword>
<dbReference type="InterPro" id="IPR001660">
    <property type="entry name" value="SAM"/>
</dbReference>
<keyword evidence="3" id="KW-0399">Innate immunity</keyword>
<comment type="similarity">
    <text evidence="1">Belongs to the SARM1 family.</text>
</comment>
<evidence type="ECO:0000256" key="12">
    <source>
        <dbReference type="SAM" id="MobiDB-lite"/>
    </source>
</evidence>
<dbReference type="KEGG" id="bfo:118403935"/>
<evidence type="ECO:0000256" key="3">
    <source>
        <dbReference type="ARBA" id="ARBA00022588"/>
    </source>
</evidence>
<dbReference type="InterPro" id="IPR013761">
    <property type="entry name" value="SAM/pointed_sf"/>
</dbReference>
<feature type="domain" description="SAM" evidence="13">
    <location>
        <begin position="561"/>
        <end position="631"/>
    </location>
</feature>
<comment type="catalytic activity">
    <reaction evidence="9">
        <text>NAD(+) + H2O = ADP-D-ribose + nicotinamide + H(+)</text>
        <dbReference type="Rhea" id="RHEA:16301"/>
        <dbReference type="ChEBI" id="CHEBI:15377"/>
        <dbReference type="ChEBI" id="CHEBI:15378"/>
        <dbReference type="ChEBI" id="CHEBI:17154"/>
        <dbReference type="ChEBI" id="CHEBI:57540"/>
        <dbReference type="ChEBI" id="CHEBI:57967"/>
        <dbReference type="EC" id="3.2.2.6"/>
    </reaction>
    <physiologicalReaction direction="left-to-right" evidence="9">
        <dbReference type="Rhea" id="RHEA:16302"/>
    </physiologicalReaction>
</comment>
<dbReference type="PANTHER" id="PTHR46270">
    <property type="entry name" value="ARMADILLO-TYPE FOLD-RELATED"/>
    <property type="match status" value="1"/>
</dbReference>
<dbReference type="SMART" id="SM00185">
    <property type="entry name" value="ARM"/>
    <property type="match status" value="3"/>
</dbReference>